<evidence type="ECO:0000313" key="1">
    <source>
        <dbReference type="EMBL" id="OQR68401.1"/>
    </source>
</evidence>
<gene>
    <name evidence="1" type="ORF">BIW11_04570</name>
</gene>
<dbReference type="Proteomes" id="UP000192247">
    <property type="component" value="Unassembled WGS sequence"/>
</dbReference>
<sequence length="46" mass="5269">MQGAYYTYLVGINNTLEKRFAIRSQISSIVNMADNISPISSEMVWR</sequence>
<dbReference type="InParanoid" id="A0A1V9X4U8"/>
<comment type="caution">
    <text evidence="1">The sequence shown here is derived from an EMBL/GenBank/DDBJ whole genome shotgun (WGS) entry which is preliminary data.</text>
</comment>
<evidence type="ECO:0000313" key="2">
    <source>
        <dbReference type="Proteomes" id="UP000192247"/>
    </source>
</evidence>
<organism evidence="1 2">
    <name type="scientific">Tropilaelaps mercedesae</name>
    <dbReference type="NCBI Taxonomy" id="418985"/>
    <lineage>
        <taxon>Eukaryota</taxon>
        <taxon>Metazoa</taxon>
        <taxon>Ecdysozoa</taxon>
        <taxon>Arthropoda</taxon>
        <taxon>Chelicerata</taxon>
        <taxon>Arachnida</taxon>
        <taxon>Acari</taxon>
        <taxon>Parasitiformes</taxon>
        <taxon>Mesostigmata</taxon>
        <taxon>Gamasina</taxon>
        <taxon>Dermanyssoidea</taxon>
        <taxon>Laelapidae</taxon>
        <taxon>Tropilaelaps</taxon>
    </lineage>
</organism>
<dbReference type="EMBL" id="MNPL01024894">
    <property type="protein sequence ID" value="OQR68401.1"/>
    <property type="molecule type" value="Genomic_DNA"/>
</dbReference>
<accession>A0A1V9X4U8</accession>
<keyword evidence="2" id="KW-1185">Reference proteome</keyword>
<protein>
    <submittedName>
        <fullName evidence="1">Solute carrier organic anion transporter family member 1C1-like</fullName>
    </submittedName>
</protein>
<name>A0A1V9X4U8_9ACAR</name>
<dbReference type="OrthoDB" id="5062115at2759"/>
<dbReference type="AlphaFoldDB" id="A0A1V9X4U8"/>
<reference evidence="1 2" key="1">
    <citation type="journal article" date="2017" name="Gigascience">
        <title>Draft genome of the honey bee ectoparasitic mite, Tropilaelaps mercedesae, is shaped by the parasitic life history.</title>
        <authorList>
            <person name="Dong X."/>
            <person name="Armstrong S.D."/>
            <person name="Xia D."/>
            <person name="Makepeace B.L."/>
            <person name="Darby A.C."/>
            <person name="Kadowaki T."/>
        </authorList>
    </citation>
    <scope>NUCLEOTIDE SEQUENCE [LARGE SCALE GENOMIC DNA]</scope>
    <source>
        <strain evidence="1">Wuxi-XJTLU</strain>
    </source>
</reference>
<proteinExistence type="predicted"/>